<keyword evidence="3" id="KW-1185">Reference proteome</keyword>
<dbReference type="Gene3D" id="3.10.129.10">
    <property type="entry name" value="Hotdog Thioesterase"/>
    <property type="match status" value="1"/>
</dbReference>
<name>A0A225M2L8_9BURK</name>
<dbReference type="PANTHER" id="PTHR31793">
    <property type="entry name" value="4-HYDROXYBENZOYL-COA THIOESTERASE FAMILY MEMBER"/>
    <property type="match status" value="1"/>
</dbReference>
<evidence type="ECO:0000313" key="2">
    <source>
        <dbReference type="EMBL" id="OWT53781.1"/>
    </source>
</evidence>
<dbReference type="Proteomes" id="UP000214603">
    <property type="component" value="Unassembled WGS sequence"/>
</dbReference>
<dbReference type="EMBL" id="NJIH01000019">
    <property type="protein sequence ID" value="OWT53781.1"/>
    <property type="molecule type" value="Genomic_DNA"/>
</dbReference>
<dbReference type="AlphaFoldDB" id="A0A225M2L8"/>
<dbReference type="CDD" id="cd00586">
    <property type="entry name" value="4HBT"/>
    <property type="match status" value="1"/>
</dbReference>
<dbReference type="Pfam" id="PF13279">
    <property type="entry name" value="4HBT_2"/>
    <property type="match status" value="1"/>
</dbReference>
<comment type="caution">
    <text evidence="2">The sequence shown here is derived from an EMBL/GenBank/DDBJ whole genome shotgun (WGS) entry which is preliminary data.</text>
</comment>
<sequence length="153" mass="17247">MKCMEYVARTMPFAVRRTVKWGDCDPAGVVYTATFADYVIAAAEAFYAQLLGEGSQHAKDRHGFGTPSRALTFDFRRSLRPDDEFEIEVRVGEIRSRSYELLMRGVDLRGEDVFIACLTPICVARGERRGIEIPAIFRQALQAYRDQCGQPSA</sequence>
<dbReference type="PANTHER" id="PTHR31793:SF37">
    <property type="entry name" value="ACYL-COA THIOESTER HYDROLASE YBGC"/>
    <property type="match status" value="1"/>
</dbReference>
<dbReference type="GO" id="GO:0047617">
    <property type="term" value="F:fatty acyl-CoA hydrolase activity"/>
    <property type="evidence" value="ECO:0007669"/>
    <property type="project" value="TreeGrafter"/>
</dbReference>
<dbReference type="SUPFAM" id="SSF54637">
    <property type="entry name" value="Thioesterase/thiol ester dehydrase-isomerase"/>
    <property type="match status" value="1"/>
</dbReference>
<evidence type="ECO:0000256" key="1">
    <source>
        <dbReference type="ARBA" id="ARBA00022801"/>
    </source>
</evidence>
<evidence type="ECO:0000313" key="3">
    <source>
        <dbReference type="Proteomes" id="UP000214603"/>
    </source>
</evidence>
<reference evidence="3" key="1">
    <citation type="submission" date="2017-06" db="EMBL/GenBank/DDBJ databases">
        <title>Herbaspirillum phytohormonus sp. nov., isolated from the root nodule of Robinia pseudoacacia in lead-zinc mine.</title>
        <authorList>
            <person name="Fan M."/>
            <person name="Lin Y."/>
        </authorList>
    </citation>
    <scope>NUCLEOTIDE SEQUENCE [LARGE SCALE GENOMIC DNA]</scope>
    <source>
        <strain evidence="3">SC-089</strain>
    </source>
</reference>
<dbReference type="InterPro" id="IPR050563">
    <property type="entry name" value="4-hydroxybenzoyl-CoA_TE"/>
</dbReference>
<organism evidence="2 3">
    <name type="scientific">Candidimonas nitroreducens</name>
    <dbReference type="NCBI Taxonomy" id="683354"/>
    <lineage>
        <taxon>Bacteria</taxon>
        <taxon>Pseudomonadati</taxon>
        <taxon>Pseudomonadota</taxon>
        <taxon>Betaproteobacteria</taxon>
        <taxon>Burkholderiales</taxon>
        <taxon>Alcaligenaceae</taxon>
        <taxon>Candidimonas</taxon>
    </lineage>
</organism>
<gene>
    <name evidence="2" type="ORF">CEY11_23995</name>
</gene>
<keyword evidence="1" id="KW-0378">Hydrolase</keyword>
<protein>
    <submittedName>
        <fullName evidence="2">Thioesterase</fullName>
    </submittedName>
</protein>
<accession>A0A225M2L8</accession>
<proteinExistence type="predicted"/>
<dbReference type="OrthoDB" id="21822at2"/>
<dbReference type="InterPro" id="IPR029069">
    <property type="entry name" value="HotDog_dom_sf"/>
</dbReference>